<evidence type="ECO:0000313" key="1">
    <source>
        <dbReference type="EMBL" id="TCD71915.1"/>
    </source>
</evidence>
<name>A0A4R0RXV6_9APHY</name>
<accession>A0A4R0RXV6</accession>
<sequence>MPALVTDRMRPGAVVSDATRIWELNVHWPLHAQCGIWDPRGKGVDIWECIRPHNSTQDTQGTRRYAVRCASGAVQASSRFRLSLAPLALADPYQPVYGVPGL</sequence>
<proteinExistence type="predicted"/>
<dbReference type="Proteomes" id="UP000292702">
    <property type="component" value="Unassembled WGS sequence"/>
</dbReference>
<organism evidence="1 2">
    <name type="scientific">Steccherinum ochraceum</name>
    <dbReference type="NCBI Taxonomy" id="92696"/>
    <lineage>
        <taxon>Eukaryota</taxon>
        <taxon>Fungi</taxon>
        <taxon>Dikarya</taxon>
        <taxon>Basidiomycota</taxon>
        <taxon>Agaricomycotina</taxon>
        <taxon>Agaricomycetes</taxon>
        <taxon>Polyporales</taxon>
        <taxon>Steccherinaceae</taxon>
        <taxon>Steccherinum</taxon>
    </lineage>
</organism>
<comment type="caution">
    <text evidence="1">The sequence shown here is derived from an EMBL/GenBank/DDBJ whole genome shotgun (WGS) entry which is preliminary data.</text>
</comment>
<dbReference type="STRING" id="92696.A0A4R0RXV6"/>
<reference evidence="1 2" key="1">
    <citation type="submission" date="2018-11" db="EMBL/GenBank/DDBJ databases">
        <title>Genome assembly of Steccherinum ochraceum LE-BIN_3174, the white-rot fungus of the Steccherinaceae family (The Residual Polyporoid clade, Polyporales, Basidiomycota).</title>
        <authorList>
            <person name="Fedorova T.V."/>
            <person name="Glazunova O.A."/>
            <person name="Landesman E.O."/>
            <person name="Moiseenko K.V."/>
            <person name="Psurtseva N.V."/>
            <person name="Savinova O.S."/>
            <person name="Shakhova N.V."/>
            <person name="Tyazhelova T.V."/>
            <person name="Vasina D.V."/>
        </authorList>
    </citation>
    <scope>NUCLEOTIDE SEQUENCE [LARGE SCALE GENOMIC DNA]</scope>
    <source>
        <strain evidence="1 2">LE-BIN_3174</strain>
    </source>
</reference>
<protein>
    <submittedName>
        <fullName evidence="1">Uncharacterized protein</fullName>
    </submittedName>
</protein>
<evidence type="ECO:0000313" key="2">
    <source>
        <dbReference type="Proteomes" id="UP000292702"/>
    </source>
</evidence>
<dbReference type="OrthoDB" id="2712987at2759"/>
<dbReference type="EMBL" id="RWJN01000001">
    <property type="protein sequence ID" value="TCD71915.1"/>
    <property type="molecule type" value="Genomic_DNA"/>
</dbReference>
<keyword evidence="2" id="KW-1185">Reference proteome</keyword>
<gene>
    <name evidence="1" type="ORF">EIP91_000047</name>
</gene>
<dbReference type="AlphaFoldDB" id="A0A4R0RXV6"/>